<name>A0A917HM09_9BACT</name>
<reference evidence="1" key="1">
    <citation type="journal article" date="2014" name="Int. J. Syst. Evol. Microbiol.">
        <title>Complete genome sequence of Corynebacterium casei LMG S-19264T (=DSM 44701T), isolated from a smear-ripened cheese.</title>
        <authorList>
            <consortium name="US DOE Joint Genome Institute (JGI-PGF)"/>
            <person name="Walter F."/>
            <person name="Albersmeier A."/>
            <person name="Kalinowski J."/>
            <person name="Ruckert C."/>
        </authorList>
    </citation>
    <scope>NUCLEOTIDE SEQUENCE</scope>
    <source>
        <strain evidence="1">CGMCC 1.12997</strain>
    </source>
</reference>
<accession>A0A917HM09</accession>
<gene>
    <name evidence="1" type="ORF">GCM10011585_28430</name>
</gene>
<sequence>MTKARLFAGLPKAYFWIEFISGVKIFASNGGWLNLNGPQLWERFGFYQIGPSRAHGSPGSPEDSGFW</sequence>
<dbReference type="Proteomes" id="UP000647241">
    <property type="component" value="Unassembled WGS sequence"/>
</dbReference>
<reference evidence="1" key="2">
    <citation type="submission" date="2020-09" db="EMBL/GenBank/DDBJ databases">
        <authorList>
            <person name="Sun Q."/>
            <person name="Zhou Y."/>
        </authorList>
    </citation>
    <scope>NUCLEOTIDE SEQUENCE</scope>
    <source>
        <strain evidence="1">CGMCC 1.12997</strain>
    </source>
</reference>
<proteinExistence type="predicted"/>
<dbReference type="AlphaFoldDB" id="A0A917HM09"/>
<evidence type="ECO:0000313" key="1">
    <source>
        <dbReference type="EMBL" id="GGG83060.1"/>
    </source>
</evidence>
<dbReference type="EMBL" id="BMGT01000003">
    <property type="protein sequence ID" value="GGG83060.1"/>
    <property type="molecule type" value="Genomic_DNA"/>
</dbReference>
<protein>
    <submittedName>
        <fullName evidence="1">Uncharacterized protein</fullName>
    </submittedName>
</protein>
<keyword evidence="2" id="KW-1185">Reference proteome</keyword>
<evidence type="ECO:0000313" key="2">
    <source>
        <dbReference type="Proteomes" id="UP000647241"/>
    </source>
</evidence>
<organism evidence="1 2">
    <name type="scientific">Edaphobacter dinghuensis</name>
    <dbReference type="NCBI Taxonomy" id="1560005"/>
    <lineage>
        <taxon>Bacteria</taxon>
        <taxon>Pseudomonadati</taxon>
        <taxon>Acidobacteriota</taxon>
        <taxon>Terriglobia</taxon>
        <taxon>Terriglobales</taxon>
        <taxon>Acidobacteriaceae</taxon>
        <taxon>Edaphobacter</taxon>
    </lineage>
</organism>
<comment type="caution">
    <text evidence="1">The sequence shown here is derived from an EMBL/GenBank/DDBJ whole genome shotgun (WGS) entry which is preliminary data.</text>
</comment>